<evidence type="ECO:0000313" key="2">
    <source>
        <dbReference type="Proteomes" id="UP000184339"/>
    </source>
</evidence>
<sequence>MTPQQQVTAFLAHCTHLRQGYFFAFNKQTSSLRHLISWLERVAAGPLGPGLLQHQFADHLAALNVSSPNDHQKYKPALASLFAVWGTAKDYVRVDSEADMIPFLQYWRTDGLLHDAYPGIEIRSKFPGYHQHVRVHLNALYATAAGTAILDALTVNRADLKRVTITDHVMNVSCGVNGITHGLNRVAFELRDPNTTRLGAQTLAALALAAPVPATRNRWLMDRINAMPLYSLNGIPPVVPANPGVTEEQVARWVEHNGDIWADHSNFAACNQIKNAIIVALYDHAASGTGAASTIEYSLGDLNPKNAERPPAIGLGHELVHAYYNLRGEQPGDEVGTFSTVLFEYRCVGLGPWAGAPISENAIRAQWALAIPQFDADDVRNRKVVPNRDYYSA</sequence>
<dbReference type="Proteomes" id="UP000184339">
    <property type="component" value="Unassembled WGS sequence"/>
</dbReference>
<name>A0A1M7MYI8_9BURK</name>
<evidence type="ECO:0000313" key="1">
    <source>
        <dbReference type="EMBL" id="SHM96245.1"/>
    </source>
</evidence>
<gene>
    <name evidence="1" type="ORF">SAMN05192549_103386</name>
</gene>
<protein>
    <submittedName>
        <fullName evidence="1">Effector protein</fullName>
    </submittedName>
</protein>
<dbReference type="AlphaFoldDB" id="A0A1M7MYI8"/>
<dbReference type="EMBL" id="FRCX01000003">
    <property type="protein sequence ID" value="SHM96245.1"/>
    <property type="molecule type" value="Genomic_DNA"/>
</dbReference>
<accession>A0A1M7MYI8</accession>
<keyword evidence="2" id="KW-1185">Reference proteome</keyword>
<organism evidence="1 2">
    <name type="scientific">Duganella sacchari</name>
    <dbReference type="NCBI Taxonomy" id="551987"/>
    <lineage>
        <taxon>Bacteria</taxon>
        <taxon>Pseudomonadati</taxon>
        <taxon>Pseudomonadota</taxon>
        <taxon>Betaproteobacteria</taxon>
        <taxon>Burkholderiales</taxon>
        <taxon>Oxalobacteraceae</taxon>
        <taxon>Telluria group</taxon>
        <taxon>Duganella</taxon>
    </lineage>
</organism>
<proteinExistence type="predicted"/>
<reference evidence="2" key="1">
    <citation type="submission" date="2016-11" db="EMBL/GenBank/DDBJ databases">
        <authorList>
            <person name="Varghese N."/>
            <person name="Submissions S."/>
        </authorList>
    </citation>
    <scope>NUCLEOTIDE SEQUENCE [LARGE SCALE GENOMIC DNA]</scope>
    <source>
        <strain evidence="2">Sac-22</strain>
    </source>
</reference>